<gene>
    <name evidence="9" type="ORF">Rsub_01014</name>
</gene>
<proteinExistence type="predicted"/>
<dbReference type="PANTHER" id="PTHR10869:SF246">
    <property type="entry name" value="TRANSMEMBRANE PROLYL 4-HYDROXYLASE"/>
    <property type="match status" value="1"/>
</dbReference>
<comment type="catalytic activity">
    <reaction evidence="7">
        <text>L-prolyl-[collagen] + 2-oxoglutarate + O2 = trans-4-hydroxy-L-prolyl-[collagen] + succinate + CO2</text>
        <dbReference type="Rhea" id="RHEA:18945"/>
        <dbReference type="Rhea" id="RHEA-COMP:11676"/>
        <dbReference type="Rhea" id="RHEA-COMP:11680"/>
        <dbReference type="ChEBI" id="CHEBI:15379"/>
        <dbReference type="ChEBI" id="CHEBI:16526"/>
        <dbReference type="ChEBI" id="CHEBI:16810"/>
        <dbReference type="ChEBI" id="CHEBI:30031"/>
        <dbReference type="ChEBI" id="CHEBI:50342"/>
        <dbReference type="ChEBI" id="CHEBI:61965"/>
        <dbReference type="EC" id="1.14.11.2"/>
    </reaction>
</comment>
<comment type="cofactor">
    <cofactor evidence="1">
        <name>L-ascorbate</name>
        <dbReference type="ChEBI" id="CHEBI:38290"/>
    </cofactor>
</comment>
<reference evidence="9 10" key="1">
    <citation type="journal article" date="2018" name="Sci. Rep.">
        <title>Raphidocelis subcapitata (=Pseudokirchneriella subcapitata) provides an insight into genome evolution and environmental adaptations in the Sphaeropleales.</title>
        <authorList>
            <person name="Suzuki S."/>
            <person name="Yamaguchi H."/>
            <person name="Nakajima N."/>
            <person name="Kawachi M."/>
        </authorList>
    </citation>
    <scope>NUCLEOTIDE SEQUENCE [LARGE SCALE GENOMIC DNA]</scope>
    <source>
        <strain evidence="9 10">NIES-35</strain>
    </source>
</reference>
<keyword evidence="4" id="KW-0223">Dioxygenase</keyword>
<evidence type="ECO:0000256" key="2">
    <source>
        <dbReference type="ARBA" id="ARBA00004648"/>
    </source>
</evidence>
<keyword evidence="10" id="KW-1185">Reference proteome</keyword>
<feature type="domain" description="Fe2OG dioxygenase" evidence="8">
    <location>
        <begin position="209"/>
        <end position="338"/>
    </location>
</feature>
<dbReference type="InterPro" id="IPR005123">
    <property type="entry name" value="Oxoglu/Fe-dep_dioxygenase_dom"/>
</dbReference>
<evidence type="ECO:0000313" key="9">
    <source>
        <dbReference type="EMBL" id="GBF88302.1"/>
    </source>
</evidence>
<dbReference type="FunCoup" id="A0A2V0NP53">
    <property type="interactions" value="323"/>
</dbReference>
<dbReference type="InterPro" id="IPR044862">
    <property type="entry name" value="Pro_4_hyd_alph_FE2OG_OXY"/>
</dbReference>
<dbReference type="OrthoDB" id="420380at2759"/>
<evidence type="ECO:0000256" key="5">
    <source>
        <dbReference type="ARBA" id="ARBA00023002"/>
    </source>
</evidence>
<dbReference type="SMART" id="SM00702">
    <property type="entry name" value="P4Hc"/>
    <property type="match status" value="1"/>
</dbReference>
<evidence type="ECO:0000259" key="8">
    <source>
        <dbReference type="PROSITE" id="PS51471"/>
    </source>
</evidence>
<dbReference type="Gene3D" id="2.60.120.620">
    <property type="entry name" value="q2cbj1_9rhob like domain"/>
    <property type="match status" value="1"/>
</dbReference>
<dbReference type="InterPro" id="IPR006620">
    <property type="entry name" value="Pro_4_hyd_alph"/>
</dbReference>
<organism evidence="9 10">
    <name type="scientific">Raphidocelis subcapitata</name>
    <dbReference type="NCBI Taxonomy" id="307507"/>
    <lineage>
        <taxon>Eukaryota</taxon>
        <taxon>Viridiplantae</taxon>
        <taxon>Chlorophyta</taxon>
        <taxon>core chlorophytes</taxon>
        <taxon>Chlorophyceae</taxon>
        <taxon>CS clade</taxon>
        <taxon>Sphaeropleales</taxon>
        <taxon>Selenastraceae</taxon>
        <taxon>Raphidocelis</taxon>
    </lineage>
</organism>
<evidence type="ECO:0000256" key="3">
    <source>
        <dbReference type="ARBA" id="ARBA00022723"/>
    </source>
</evidence>
<dbReference type="AlphaFoldDB" id="A0A2V0NP53"/>
<dbReference type="InterPro" id="IPR045054">
    <property type="entry name" value="P4HA-like"/>
</dbReference>
<evidence type="ECO:0000256" key="7">
    <source>
        <dbReference type="ARBA" id="ARBA00049169"/>
    </source>
</evidence>
<dbReference type="Pfam" id="PF13640">
    <property type="entry name" value="2OG-FeII_Oxy_3"/>
    <property type="match status" value="1"/>
</dbReference>
<dbReference type="GO" id="GO:0004656">
    <property type="term" value="F:procollagen-proline 4-dioxygenase activity"/>
    <property type="evidence" value="ECO:0007669"/>
    <property type="project" value="UniProtKB-EC"/>
</dbReference>
<keyword evidence="3" id="KW-0479">Metal-binding</keyword>
<dbReference type="PANTHER" id="PTHR10869">
    <property type="entry name" value="PROLYL 4-HYDROXYLASE ALPHA SUBUNIT"/>
    <property type="match status" value="1"/>
</dbReference>
<comment type="caution">
    <text evidence="9">The sequence shown here is derived from an EMBL/GenBank/DDBJ whole genome shotgun (WGS) entry which is preliminary data.</text>
</comment>
<dbReference type="InParanoid" id="A0A2V0NP53"/>
<dbReference type="Proteomes" id="UP000247498">
    <property type="component" value="Unassembled WGS sequence"/>
</dbReference>
<evidence type="ECO:0000256" key="6">
    <source>
        <dbReference type="ARBA" id="ARBA00023004"/>
    </source>
</evidence>
<sequence length="357" mass="36661">MAAGGQSMCPFARAMAGGSGKMPNPHAPLRVPLGTLLALCGMCALAGGLAALAVSEVAAGARGAAQPPGSCAAPPSLLAPSEERPADPDAFARAFLAASGLAAARPPLPPGAGGEAGYRVVPSQLLSWRPRVVLLPGFLDAARCDAIVAASASRMHKSGVAYRPGEAVDPDQEARTSTGVFMASGEDPSGALSYLEAKIAAVTMLPVSHGEEFNVLRYTAGQHYEAHMDTFDPKEYGEQPSQRLATVITYLSDVEEGGETTFKLEGAPDAAGAGADADAAVRDWRGCEGDRFKVKPRKGDAVLFYSLAPDLSIDARALHGACPVAKGEKWVAVKWVHYREFPPQAAAGGGPSVGGAT</sequence>
<evidence type="ECO:0000256" key="1">
    <source>
        <dbReference type="ARBA" id="ARBA00001961"/>
    </source>
</evidence>
<dbReference type="EMBL" id="BDRX01000004">
    <property type="protein sequence ID" value="GBF88302.1"/>
    <property type="molecule type" value="Genomic_DNA"/>
</dbReference>
<dbReference type="GO" id="GO:0005506">
    <property type="term" value="F:iron ion binding"/>
    <property type="evidence" value="ECO:0007669"/>
    <property type="project" value="InterPro"/>
</dbReference>
<evidence type="ECO:0000313" key="10">
    <source>
        <dbReference type="Proteomes" id="UP000247498"/>
    </source>
</evidence>
<dbReference type="GO" id="GO:0031418">
    <property type="term" value="F:L-ascorbic acid binding"/>
    <property type="evidence" value="ECO:0007669"/>
    <property type="project" value="InterPro"/>
</dbReference>
<keyword evidence="5" id="KW-0560">Oxidoreductase</keyword>
<dbReference type="GO" id="GO:0005789">
    <property type="term" value="C:endoplasmic reticulum membrane"/>
    <property type="evidence" value="ECO:0007669"/>
    <property type="project" value="UniProtKB-SubCell"/>
</dbReference>
<dbReference type="PROSITE" id="PS51471">
    <property type="entry name" value="FE2OG_OXY"/>
    <property type="match status" value="1"/>
</dbReference>
<protein>
    <recommendedName>
        <fullName evidence="8">Fe2OG dioxygenase domain-containing protein</fullName>
    </recommendedName>
</protein>
<name>A0A2V0NP53_9CHLO</name>
<accession>A0A2V0NP53</accession>
<dbReference type="STRING" id="307507.A0A2V0NP53"/>
<keyword evidence="6" id="KW-0408">Iron</keyword>
<evidence type="ECO:0000256" key="4">
    <source>
        <dbReference type="ARBA" id="ARBA00022964"/>
    </source>
</evidence>
<comment type="subcellular location">
    <subcellularLocation>
        <location evidence="2">Endoplasmic reticulum membrane</location>
        <topology evidence="2">Single-pass type II membrane protein</topology>
    </subcellularLocation>
</comment>